<protein>
    <recommendedName>
        <fullName evidence="3">DUF2268 domain-containing protein</fullName>
    </recommendedName>
</protein>
<comment type="caution">
    <text evidence="1">The sequence shown here is derived from an EMBL/GenBank/DDBJ whole genome shotgun (WGS) entry which is preliminary data.</text>
</comment>
<evidence type="ECO:0008006" key="3">
    <source>
        <dbReference type="Google" id="ProtNLM"/>
    </source>
</evidence>
<gene>
    <name evidence="1" type="ORF">I6U50_09505</name>
</gene>
<dbReference type="SUPFAM" id="SSF48452">
    <property type="entry name" value="TPR-like"/>
    <property type="match status" value="1"/>
</dbReference>
<reference evidence="1 2" key="1">
    <citation type="submission" date="2020-12" db="EMBL/GenBank/DDBJ databases">
        <title>Salegentibacter orientalis sp. nov., isolated from costal sediment.</title>
        <authorList>
            <person name="Lian F.-B."/>
        </authorList>
    </citation>
    <scope>NUCLEOTIDE SEQUENCE [LARGE SCALE GENOMIC DNA]</scope>
    <source>
        <strain evidence="1 2">F60176</strain>
    </source>
</reference>
<dbReference type="EMBL" id="JAEHNY010000007">
    <property type="protein sequence ID" value="MBI6120256.1"/>
    <property type="molecule type" value="Genomic_DNA"/>
</dbReference>
<dbReference type="InterPro" id="IPR019853">
    <property type="entry name" value="GldB-like"/>
</dbReference>
<dbReference type="Proteomes" id="UP000635665">
    <property type="component" value="Unassembled WGS sequence"/>
</dbReference>
<evidence type="ECO:0000313" key="1">
    <source>
        <dbReference type="EMBL" id="MBI6120256.1"/>
    </source>
</evidence>
<dbReference type="NCBIfam" id="NF047558">
    <property type="entry name" value="TPR_END_plus"/>
    <property type="match status" value="1"/>
</dbReference>
<dbReference type="RefSeq" id="WP_198638667.1">
    <property type="nucleotide sequence ID" value="NZ_JAEHNY010000007.1"/>
</dbReference>
<accession>A0ABS0TGU5</accession>
<name>A0ABS0TGU5_9FLAO</name>
<evidence type="ECO:0000313" key="2">
    <source>
        <dbReference type="Proteomes" id="UP000635665"/>
    </source>
</evidence>
<dbReference type="InterPro" id="IPR011990">
    <property type="entry name" value="TPR-like_helical_dom_sf"/>
</dbReference>
<dbReference type="Pfam" id="PF25594">
    <property type="entry name" value="GldB_lipo"/>
    <property type="match status" value="1"/>
</dbReference>
<proteinExistence type="predicted"/>
<organism evidence="1 2">
    <name type="scientific">Salegentibacter maritimus</name>
    <dbReference type="NCBI Taxonomy" id="2794347"/>
    <lineage>
        <taxon>Bacteria</taxon>
        <taxon>Pseudomonadati</taxon>
        <taxon>Bacteroidota</taxon>
        <taxon>Flavobacteriia</taxon>
        <taxon>Flavobacteriales</taxon>
        <taxon>Flavobacteriaceae</taxon>
        <taxon>Salegentibacter</taxon>
    </lineage>
</organism>
<keyword evidence="2" id="KW-1185">Reference proteome</keyword>
<sequence length="430" mass="50244">MRKILFFVLFIISVAQINGQEKPSISEIINEANTLYKEKNYKTAKDKYLKIVELADFEWQKMNATYNAARCLALQKKVDSAFVLLDDVVKYGFKYKSYLMKDSDLAILHKNKKWEKLVDKIPEPNLPNNDPNRAQIVTSDIHNFWQAYNLVREDSLNAKNIYKKYYFEKASDGMQDYMGAKVSSIDYFVKHVESHPRLYKTIKENTLMVDEYKKGIQSSFKNLKEIYPKAIFPDVYFIIGAFTSGGTVTPTGLLIGVNQMSDGEGVDTGELDFGDKLLMNKSKYLPNVVAHELIHFQQDGMKKDTTTLGYVIQEGMADFIGELISGETPNRKIFEWAKGKENKIWSEFKKDMYYDRYNNWIANYKTASEDSYPDLGYWVGYEICKSYYEKSKDKRQAINEMLNIQDYKEFLKDSKWEHKLKIINQREERI</sequence>